<feature type="compositionally biased region" description="Basic and acidic residues" evidence="5">
    <location>
        <begin position="590"/>
        <end position="605"/>
    </location>
</feature>
<evidence type="ECO:0000256" key="1">
    <source>
        <dbReference type="ARBA" id="ARBA00004604"/>
    </source>
</evidence>
<proteinExistence type="inferred from homology"/>
<evidence type="ECO:0000256" key="3">
    <source>
        <dbReference type="ARBA" id="ARBA00023054"/>
    </source>
</evidence>
<organism evidence="8 9">
    <name type="scientific">Rhizophlyctis rosea</name>
    <dbReference type="NCBI Taxonomy" id="64517"/>
    <lineage>
        <taxon>Eukaryota</taxon>
        <taxon>Fungi</taxon>
        <taxon>Fungi incertae sedis</taxon>
        <taxon>Chytridiomycota</taxon>
        <taxon>Chytridiomycota incertae sedis</taxon>
        <taxon>Chytridiomycetes</taxon>
        <taxon>Rhizophlyctidales</taxon>
        <taxon>Rhizophlyctidaceae</taxon>
        <taxon>Rhizophlyctis</taxon>
    </lineage>
</organism>
<dbReference type="InterPro" id="IPR056750">
    <property type="entry name" value="RRM_ESF1"/>
</dbReference>
<evidence type="ECO:0000313" key="8">
    <source>
        <dbReference type="EMBL" id="KAJ3053045.1"/>
    </source>
</evidence>
<dbReference type="InterPro" id="IPR012580">
    <property type="entry name" value="NUC153"/>
</dbReference>
<evidence type="ECO:0000259" key="6">
    <source>
        <dbReference type="Pfam" id="PF08159"/>
    </source>
</evidence>
<dbReference type="Proteomes" id="UP001212841">
    <property type="component" value="Unassembled WGS sequence"/>
</dbReference>
<feature type="domain" description="ESF1 RRM" evidence="7">
    <location>
        <begin position="207"/>
        <end position="355"/>
    </location>
</feature>
<accession>A0AAD5SLJ5</accession>
<feature type="compositionally biased region" description="Basic residues" evidence="5">
    <location>
        <begin position="491"/>
        <end position="500"/>
    </location>
</feature>
<feature type="region of interest" description="Disordered" evidence="5">
    <location>
        <begin position="590"/>
        <end position="629"/>
    </location>
</feature>
<dbReference type="InterPro" id="IPR039754">
    <property type="entry name" value="Esf1"/>
</dbReference>
<feature type="region of interest" description="Disordered" evidence="5">
    <location>
        <begin position="435"/>
        <end position="577"/>
    </location>
</feature>
<feature type="compositionally biased region" description="Acidic residues" evidence="5">
    <location>
        <begin position="171"/>
        <end position="191"/>
    </location>
</feature>
<dbReference type="Pfam" id="PF25121">
    <property type="entry name" value="RRM_ESF1"/>
    <property type="match status" value="1"/>
</dbReference>
<sequence length="731" mass="81721">MPDKSNKKKGKKPLPADAAGPVTVDPRFAKVHQDPRFARPKKDANKVKIDKRFEGMLKNAEFGSGVAAPKVDKYGRKKQTTTAKELERFYKLDEEEDNDSEGTDDEDESGDGEDVLTAQEESDKKFIDFARGGGDVESSDEEQGDDDEEEEDEEDQLAGYDLARGEVVVESSDEDEDGGFGDDSAEDEDETAVGPYAEDNVPTGEETHRFAVVNLDWDHVKAKDLYKVFDGFKPPSGTLRSVKIYPSEFGKQRMETEAREGPPKEIFGSTSDDEDLSKPLIRASDGDDFDNTKLRKYQLERLKYYYAVVECDSVSTARSLYKTCDGAEFEKSANFFDLRYIPDGMEFEDAPSDEAYETPQAYQPVDFVTLALQHSNVKLTWDEDDHERTKLTRRKFTKEDLKDMDFKAYLASDSESEEEESAGALRSKYQSLLAGDDADSDADAFDSKSNKNEEMEITFAPGLSEKAAQMLEKKKEREQREGESVFDAYLRRRKEKKKERKAGLKRGDEEEDEEGLESDEGSMIGDESDGGVEEGDDFFNVDFGDEYEPKKGKAKAATKPTKSSKKPAPEPIDPKQKEQLELLFMDDNQDSRHFEMKEVLQAEKQKGKRKRGKKGKKGEEANGGAVQDGFEVDVADPRFSNVLGDHEFAIDPTNPNFKKTSGMKKLLDVRRSKFAGDGDVQMGEASGSKKDKPEPTASAAKTNLSQLVDSVKRKSESAMGGGKGKRQKTGR</sequence>
<evidence type="ECO:0000256" key="4">
    <source>
        <dbReference type="ARBA" id="ARBA00023242"/>
    </source>
</evidence>
<feature type="compositionally biased region" description="Basic residues" evidence="5">
    <location>
        <begin position="1"/>
        <end position="12"/>
    </location>
</feature>
<feature type="compositionally biased region" description="Basic residues" evidence="5">
    <location>
        <begin position="606"/>
        <end position="616"/>
    </location>
</feature>
<comment type="subcellular location">
    <subcellularLocation>
        <location evidence="1">Nucleus</location>
        <location evidence="1">Nucleolus</location>
    </subcellularLocation>
</comment>
<feature type="domain" description="NUC153" evidence="6">
    <location>
        <begin position="636"/>
        <end position="664"/>
    </location>
</feature>
<feature type="compositionally biased region" description="Basic and acidic residues" evidence="5">
    <location>
        <begin position="445"/>
        <end position="454"/>
    </location>
</feature>
<reference evidence="8" key="1">
    <citation type="submission" date="2020-05" db="EMBL/GenBank/DDBJ databases">
        <title>Phylogenomic resolution of chytrid fungi.</title>
        <authorList>
            <person name="Stajich J.E."/>
            <person name="Amses K."/>
            <person name="Simmons R."/>
            <person name="Seto K."/>
            <person name="Myers J."/>
            <person name="Bonds A."/>
            <person name="Quandt C.A."/>
            <person name="Barry K."/>
            <person name="Liu P."/>
            <person name="Grigoriev I."/>
            <person name="Longcore J.E."/>
            <person name="James T.Y."/>
        </authorList>
    </citation>
    <scope>NUCLEOTIDE SEQUENCE</scope>
    <source>
        <strain evidence="8">JEL0318</strain>
    </source>
</reference>
<evidence type="ECO:0000256" key="5">
    <source>
        <dbReference type="SAM" id="MobiDB-lite"/>
    </source>
</evidence>
<feature type="region of interest" description="Disordered" evidence="5">
    <location>
        <begin position="252"/>
        <end position="283"/>
    </location>
</feature>
<comment type="similarity">
    <text evidence="2">Belongs to the ESF1 family.</text>
</comment>
<feature type="compositionally biased region" description="Basic and acidic residues" evidence="5">
    <location>
        <begin position="471"/>
        <end position="483"/>
    </location>
</feature>
<evidence type="ECO:0000259" key="7">
    <source>
        <dbReference type="Pfam" id="PF25121"/>
    </source>
</evidence>
<evidence type="ECO:0000313" key="9">
    <source>
        <dbReference type="Proteomes" id="UP001212841"/>
    </source>
</evidence>
<dbReference type="GO" id="GO:0006364">
    <property type="term" value="P:rRNA processing"/>
    <property type="evidence" value="ECO:0007669"/>
    <property type="project" value="InterPro"/>
</dbReference>
<evidence type="ECO:0000256" key="2">
    <source>
        <dbReference type="ARBA" id="ARBA00009087"/>
    </source>
</evidence>
<feature type="compositionally biased region" description="Acidic residues" evidence="5">
    <location>
        <begin position="509"/>
        <end position="546"/>
    </location>
</feature>
<dbReference type="Pfam" id="PF08159">
    <property type="entry name" value="NUC153"/>
    <property type="match status" value="1"/>
</dbReference>
<feature type="region of interest" description="Disordered" evidence="5">
    <location>
        <begin position="1"/>
        <end position="25"/>
    </location>
</feature>
<protein>
    <submittedName>
        <fullName evidence="8">Pre-rRNA-processing protein esf1</fullName>
    </submittedName>
</protein>
<name>A0AAD5SLJ5_9FUNG</name>
<comment type="caution">
    <text evidence="8">The sequence shown here is derived from an EMBL/GenBank/DDBJ whole genome shotgun (WGS) entry which is preliminary data.</text>
</comment>
<dbReference type="GO" id="GO:0003723">
    <property type="term" value="F:RNA binding"/>
    <property type="evidence" value="ECO:0007669"/>
    <property type="project" value="TreeGrafter"/>
</dbReference>
<dbReference type="AlphaFoldDB" id="A0AAD5SLJ5"/>
<feature type="region of interest" description="Disordered" evidence="5">
    <location>
        <begin position="675"/>
        <end position="731"/>
    </location>
</feature>
<keyword evidence="4" id="KW-0539">Nucleus</keyword>
<dbReference type="EMBL" id="JADGJD010000243">
    <property type="protein sequence ID" value="KAJ3053045.1"/>
    <property type="molecule type" value="Genomic_DNA"/>
</dbReference>
<keyword evidence="3" id="KW-0175">Coiled coil</keyword>
<gene>
    <name evidence="8" type="primary">ESF1</name>
    <name evidence="8" type="ORF">HK097_005177</name>
</gene>
<dbReference type="PANTHER" id="PTHR12202">
    <property type="entry name" value="ESF1 HOMOLOG"/>
    <property type="match status" value="1"/>
</dbReference>
<feature type="region of interest" description="Disordered" evidence="5">
    <location>
        <begin position="58"/>
        <end position="205"/>
    </location>
</feature>
<keyword evidence="9" id="KW-1185">Reference proteome</keyword>
<feature type="compositionally biased region" description="Polar residues" evidence="5">
    <location>
        <begin position="699"/>
        <end position="708"/>
    </location>
</feature>
<dbReference type="PANTHER" id="PTHR12202:SF0">
    <property type="entry name" value="ESF1 HOMOLOG"/>
    <property type="match status" value="1"/>
</dbReference>
<dbReference type="GO" id="GO:0005730">
    <property type="term" value="C:nucleolus"/>
    <property type="evidence" value="ECO:0007669"/>
    <property type="project" value="UniProtKB-SubCell"/>
</dbReference>
<feature type="compositionally biased region" description="Acidic residues" evidence="5">
    <location>
        <begin position="93"/>
        <end position="114"/>
    </location>
</feature>
<feature type="compositionally biased region" description="Basic and acidic residues" evidence="5">
    <location>
        <begin position="252"/>
        <end position="263"/>
    </location>
</feature>
<feature type="compositionally biased region" description="Acidic residues" evidence="5">
    <location>
        <begin position="137"/>
        <end position="156"/>
    </location>
</feature>